<dbReference type="GO" id="GO:0003677">
    <property type="term" value="F:DNA binding"/>
    <property type="evidence" value="ECO:0007669"/>
    <property type="project" value="UniProtKB-KW"/>
</dbReference>
<reference evidence="8" key="1">
    <citation type="submission" date="2021-01" db="EMBL/GenBank/DDBJ databases">
        <title>Whole genome shotgun sequence of Virgisporangium aurantiacum NBRC 16421.</title>
        <authorList>
            <person name="Komaki H."/>
            <person name="Tamura T."/>
        </authorList>
    </citation>
    <scope>NUCLEOTIDE SEQUENCE</scope>
    <source>
        <strain evidence="8">NBRC 16421</strain>
    </source>
</reference>
<dbReference type="Proteomes" id="UP000612585">
    <property type="component" value="Unassembled WGS sequence"/>
</dbReference>
<evidence type="ECO:0000256" key="2">
    <source>
        <dbReference type="ARBA" id="ARBA00023015"/>
    </source>
</evidence>
<feature type="domain" description="RNA polymerase sigma-70 region 2" evidence="6">
    <location>
        <begin position="16"/>
        <end position="77"/>
    </location>
</feature>
<dbReference type="InterPro" id="IPR007627">
    <property type="entry name" value="RNA_pol_sigma70_r2"/>
</dbReference>
<dbReference type="AlphaFoldDB" id="A0A8J4DXA8"/>
<dbReference type="CDD" id="cd06171">
    <property type="entry name" value="Sigma70_r4"/>
    <property type="match status" value="1"/>
</dbReference>
<dbReference type="GO" id="GO:0016987">
    <property type="term" value="F:sigma factor activity"/>
    <property type="evidence" value="ECO:0007669"/>
    <property type="project" value="UniProtKB-KW"/>
</dbReference>
<dbReference type="NCBIfam" id="TIGR02983">
    <property type="entry name" value="SigE-fam_strep"/>
    <property type="match status" value="1"/>
</dbReference>
<dbReference type="Pfam" id="PF08281">
    <property type="entry name" value="Sigma70_r4_2"/>
    <property type="match status" value="1"/>
</dbReference>
<dbReference type="InterPro" id="IPR039425">
    <property type="entry name" value="RNA_pol_sigma-70-like"/>
</dbReference>
<comment type="similarity">
    <text evidence="1">Belongs to the sigma-70 factor family. ECF subfamily.</text>
</comment>
<comment type="caution">
    <text evidence="8">The sequence shown here is derived from an EMBL/GenBank/DDBJ whole genome shotgun (WGS) entry which is preliminary data.</text>
</comment>
<proteinExistence type="inferred from homology"/>
<dbReference type="InterPro" id="IPR014325">
    <property type="entry name" value="RNA_pol_sigma-E_actinobac"/>
</dbReference>
<dbReference type="InterPro" id="IPR036388">
    <property type="entry name" value="WH-like_DNA-bd_sf"/>
</dbReference>
<dbReference type="PANTHER" id="PTHR43133:SF50">
    <property type="entry name" value="ECF RNA POLYMERASE SIGMA FACTOR SIGM"/>
    <property type="match status" value="1"/>
</dbReference>
<dbReference type="InterPro" id="IPR013324">
    <property type="entry name" value="RNA_pol_sigma_r3/r4-like"/>
</dbReference>
<evidence type="ECO:0000259" key="7">
    <source>
        <dbReference type="Pfam" id="PF08281"/>
    </source>
</evidence>
<dbReference type="InterPro" id="IPR014284">
    <property type="entry name" value="RNA_pol_sigma-70_dom"/>
</dbReference>
<dbReference type="InterPro" id="IPR013249">
    <property type="entry name" value="RNA_pol_sigma70_r4_t2"/>
</dbReference>
<gene>
    <name evidence="8" type="ORF">Vau01_006440</name>
</gene>
<dbReference type="PANTHER" id="PTHR43133">
    <property type="entry name" value="RNA POLYMERASE ECF-TYPE SIGMA FACTO"/>
    <property type="match status" value="1"/>
</dbReference>
<keyword evidence="9" id="KW-1185">Reference proteome</keyword>
<evidence type="ECO:0000313" key="8">
    <source>
        <dbReference type="EMBL" id="GIJ53128.1"/>
    </source>
</evidence>
<dbReference type="RefSeq" id="WP_203986945.1">
    <property type="nucleotide sequence ID" value="NZ_BOPG01000004.1"/>
</dbReference>
<evidence type="ECO:0000256" key="5">
    <source>
        <dbReference type="ARBA" id="ARBA00023163"/>
    </source>
</evidence>
<dbReference type="NCBIfam" id="TIGR02937">
    <property type="entry name" value="sigma70-ECF"/>
    <property type="match status" value="1"/>
</dbReference>
<keyword evidence="5" id="KW-0804">Transcription</keyword>
<dbReference type="Gene3D" id="1.10.10.10">
    <property type="entry name" value="Winged helix-like DNA-binding domain superfamily/Winged helix DNA-binding domain"/>
    <property type="match status" value="1"/>
</dbReference>
<keyword evidence="2" id="KW-0805">Transcription regulation</keyword>
<sequence length="169" mass="19204">MDDPEAEYTEYVRGRIPALRRLAFLLCGDEHRADDLVQTTITNLFVHWSKAQAASHLNNYVRTMLVRAFIDERRLKWARVRLFGSLPEPEPAPGHEGVEDRAVLRAALAKVPRRQQAVLVLRFLCDLPVDEVAEILNCSPGTVKSQTSYGLARLRKLLDARPVTPKVRH</sequence>
<keyword evidence="3" id="KW-0731">Sigma factor</keyword>
<feature type="domain" description="RNA polymerase sigma factor 70 region 4 type 2" evidence="7">
    <location>
        <begin position="103"/>
        <end position="154"/>
    </location>
</feature>
<dbReference type="EMBL" id="BOPG01000004">
    <property type="protein sequence ID" value="GIJ53128.1"/>
    <property type="molecule type" value="Genomic_DNA"/>
</dbReference>
<organism evidence="8 9">
    <name type="scientific">Virgisporangium aurantiacum</name>
    <dbReference type="NCBI Taxonomy" id="175570"/>
    <lineage>
        <taxon>Bacteria</taxon>
        <taxon>Bacillati</taxon>
        <taxon>Actinomycetota</taxon>
        <taxon>Actinomycetes</taxon>
        <taxon>Micromonosporales</taxon>
        <taxon>Micromonosporaceae</taxon>
        <taxon>Virgisporangium</taxon>
    </lineage>
</organism>
<dbReference type="InterPro" id="IPR013325">
    <property type="entry name" value="RNA_pol_sigma_r2"/>
</dbReference>
<evidence type="ECO:0000313" key="9">
    <source>
        <dbReference type="Proteomes" id="UP000612585"/>
    </source>
</evidence>
<evidence type="ECO:0000256" key="1">
    <source>
        <dbReference type="ARBA" id="ARBA00010641"/>
    </source>
</evidence>
<dbReference type="SUPFAM" id="SSF88659">
    <property type="entry name" value="Sigma3 and sigma4 domains of RNA polymerase sigma factors"/>
    <property type="match status" value="1"/>
</dbReference>
<keyword evidence="4" id="KW-0238">DNA-binding</keyword>
<dbReference type="SUPFAM" id="SSF88946">
    <property type="entry name" value="Sigma2 domain of RNA polymerase sigma factors"/>
    <property type="match status" value="1"/>
</dbReference>
<accession>A0A8J4DXA8</accession>
<evidence type="ECO:0000259" key="6">
    <source>
        <dbReference type="Pfam" id="PF04542"/>
    </source>
</evidence>
<dbReference type="Gene3D" id="1.10.1740.10">
    <property type="match status" value="1"/>
</dbReference>
<name>A0A8J4DXA8_9ACTN</name>
<protein>
    <submittedName>
        <fullName evidence="8">RNA polymerase sigma24 factor</fullName>
    </submittedName>
</protein>
<dbReference type="Pfam" id="PF04542">
    <property type="entry name" value="Sigma70_r2"/>
    <property type="match status" value="1"/>
</dbReference>
<evidence type="ECO:0000256" key="3">
    <source>
        <dbReference type="ARBA" id="ARBA00023082"/>
    </source>
</evidence>
<evidence type="ECO:0000256" key="4">
    <source>
        <dbReference type="ARBA" id="ARBA00023125"/>
    </source>
</evidence>
<dbReference type="GO" id="GO:0006352">
    <property type="term" value="P:DNA-templated transcription initiation"/>
    <property type="evidence" value="ECO:0007669"/>
    <property type="project" value="InterPro"/>
</dbReference>